<evidence type="ECO:0000313" key="1">
    <source>
        <dbReference type="EMBL" id="KAK9095879.1"/>
    </source>
</evidence>
<comment type="caution">
    <text evidence="1">The sequence shown here is derived from an EMBL/GenBank/DDBJ whole genome shotgun (WGS) entry which is preliminary data.</text>
</comment>
<accession>A0AAP0HRG6</accession>
<dbReference type="EMBL" id="JBBNAE010000009">
    <property type="protein sequence ID" value="KAK9095879.1"/>
    <property type="molecule type" value="Genomic_DNA"/>
</dbReference>
<proteinExistence type="predicted"/>
<organism evidence="1 2">
    <name type="scientific">Stephania japonica</name>
    <dbReference type="NCBI Taxonomy" id="461633"/>
    <lineage>
        <taxon>Eukaryota</taxon>
        <taxon>Viridiplantae</taxon>
        <taxon>Streptophyta</taxon>
        <taxon>Embryophyta</taxon>
        <taxon>Tracheophyta</taxon>
        <taxon>Spermatophyta</taxon>
        <taxon>Magnoliopsida</taxon>
        <taxon>Ranunculales</taxon>
        <taxon>Menispermaceae</taxon>
        <taxon>Menispermoideae</taxon>
        <taxon>Cissampelideae</taxon>
        <taxon>Stephania</taxon>
    </lineage>
</organism>
<evidence type="ECO:0000313" key="2">
    <source>
        <dbReference type="Proteomes" id="UP001417504"/>
    </source>
</evidence>
<name>A0AAP0HRG6_9MAGN</name>
<dbReference type="AlphaFoldDB" id="A0AAP0HRG6"/>
<dbReference type="Proteomes" id="UP001417504">
    <property type="component" value="Unassembled WGS sequence"/>
</dbReference>
<reference evidence="1 2" key="1">
    <citation type="submission" date="2024-01" db="EMBL/GenBank/DDBJ databases">
        <title>Genome assemblies of Stephania.</title>
        <authorList>
            <person name="Yang L."/>
        </authorList>
    </citation>
    <scope>NUCLEOTIDE SEQUENCE [LARGE SCALE GENOMIC DNA]</scope>
    <source>
        <strain evidence="1">QJT</strain>
        <tissue evidence="1">Leaf</tissue>
    </source>
</reference>
<protein>
    <submittedName>
        <fullName evidence="1">Uncharacterized protein</fullName>
    </submittedName>
</protein>
<sequence length="53" mass="6164">MVSKLGSIITHAKNISSTETAQTQNTHEDEQNFSEWIKGWLVQHTEFKFLKML</sequence>
<gene>
    <name evidence="1" type="ORF">Sjap_021376</name>
</gene>
<keyword evidence="2" id="KW-1185">Reference proteome</keyword>